<dbReference type="Proteomes" id="UP000064921">
    <property type="component" value="Chromosome"/>
</dbReference>
<dbReference type="PANTHER" id="PTHR21192:SF2">
    <property type="entry name" value="NADH DEHYDROGENASE [UBIQUINONE] 1 ALPHA SUBCOMPLEX ASSEMBLY FACTOR 3"/>
    <property type="match status" value="1"/>
</dbReference>
<dbReference type="Gene3D" id="3.40.1230.10">
    <property type="entry name" value="MTH938-like"/>
    <property type="match status" value="1"/>
</dbReference>
<name>A0A0U3FRH9_9HYPH</name>
<dbReference type="InterPro" id="IPR036748">
    <property type="entry name" value="MTH938-like_sf"/>
</dbReference>
<dbReference type="InterPro" id="IPR007523">
    <property type="entry name" value="NDUFAF3/AAMDC"/>
</dbReference>
<dbReference type="PANTHER" id="PTHR21192">
    <property type="entry name" value="NUCLEAR PROTEIN E3-3"/>
    <property type="match status" value="1"/>
</dbReference>
<dbReference type="AlphaFoldDB" id="A0A0U3FRH9"/>
<evidence type="ECO:0008006" key="3">
    <source>
        <dbReference type="Google" id="ProtNLM"/>
    </source>
</evidence>
<organism evidence="1 2">
    <name type="scientific">Pannonibacter phragmitetus</name>
    <dbReference type="NCBI Taxonomy" id="121719"/>
    <lineage>
        <taxon>Bacteria</taxon>
        <taxon>Pseudomonadati</taxon>
        <taxon>Pseudomonadota</taxon>
        <taxon>Alphaproteobacteria</taxon>
        <taxon>Hyphomicrobiales</taxon>
        <taxon>Stappiaceae</taxon>
        <taxon>Pannonibacter</taxon>
    </lineage>
</organism>
<dbReference type="Pfam" id="PF04430">
    <property type="entry name" value="DUF498"/>
    <property type="match status" value="1"/>
</dbReference>
<dbReference type="SUPFAM" id="SSF64076">
    <property type="entry name" value="MTH938-like"/>
    <property type="match status" value="1"/>
</dbReference>
<gene>
    <name evidence="1" type="ORF">APZ00_18925</name>
</gene>
<dbReference type="STRING" id="121719.APZ00_18925"/>
<dbReference type="KEGG" id="pphr:APZ00_18925"/>
<accession>A0A0U3FRH9</accession>
<dbReference type="EMBL" id="CP013068">
    <property type="protein sequence ID" value="ALV28862.1"/>
    <property type="molecule type" value="Genomic_DNA"/>
</dbReference>
<evidence type="ECO:0000313" key="1">
    <source>
        <dbReference type="EMBL" id="ALV28862.1"/>
    </source>
</evidence>
<dbReference type="CDD" id="cd00248">
    <property type="entry name" value="Mth938-like"/>
    <property type="match status" value="1"/>
</dbReference>
<dbReference type="eggNOG" id="COG3737">
    <property type="taxonomic scope" value="Bacteria"/>
</dbReference>
<sequence length="142" mass="14985">MAPRTASHRPRRPEGGLMEIRKAHFPGRAPVDSYGGGGFRFAGMSHHGSILCLPSGIHGWDVTGMADISPEAFSRVLEQAEDIEVLLIGTGAELKPLGSELRALFREAGIKAEPMSTGAAVRTLNVLLSEDRAAAAALIAVD</sequence>
<protein>
    <recommendedName>
        <fullName evidence="3">Mth938-like domain-containing protein</fullName>
    </recommendedName>
</protein>
<evidence type="ECO:0000313" key="2">
    <source>
        <dbReference type="Proteomes" id="UP000064921"/>
    </source>
</evidence>
<proteinExistence type="predicted"/>
<reference evidence="1 2" key="1">
    <citation type="submission" date="2015-10" db="EMBL/GenBank/DDBJ databases">
        <title>The world's first case of liver abscess caused by Pannonibacter phragmitetus.</title>
        <authorList>
            <person name="Ming D."/>
            <person name="Wang M."/>
            <person name="Zhou Y."/>
            <person name="Jiang T."/>
            <person name="Hu S."/>
        </authorList>
    </citation>
    <scope>NUCLEOTIDE SEQUENCE [LARGE SCALE GENOMIC DNA]</scope>
    <source>
        <strain evidence="1 2">31801</strain>
    </source>
</reference>
<keyword evidence="2" id="KW-1185">Reference proteome</keyword>